<keyword evidence="1" id="KW-0812">Transmembrane</keyword>
<dbReference type="EMBL" id="KQ234786">
    <property type="protein sequence ID" value="KMZ87792.1"/>
    <property type="molecule type" value="Genomic_DNA"/>
</dbReference>
<reference evidence="2 3" key="1">
    <citation type="submission" date="2011-08" db="EMBL/GenBank/DDBJ databases">
        <title>The Genome Sequence of Plasmodium vivax Brazil I.</title>
        <authorList>
            <consortium name="The Broad Institute Genome Sequencing Platform"/>
            <consortium name="The Broad Institute Genome Sequencing Center for Infectious Disease"/>
            <person name="Neafsey D."/>
            <person name="Carlton J."/>
            <person name="Barnwell J."/>
            <person name="Collins W."/>
            <person name="Escalante A."/>
            <person name="Mullikin J."/>
            <person name="Saul A."/>
            <person name="Guigo R."/>
            <person name="Camara F."/>
            <person name="Young S.K."/>
            <person name="Zeng Q."/>
            <person name="Gargeya S."/>
            <person name="Fitzgerald M."/>
            <person name="Haas B."/>
            <person name="Abouelleil A."/>
            <person name="Alvarado L."/>
            <person name="Arachchi H.M."/>
            <person name="Berlin A."/>
            <person name="Brown A."/>
            <person name="Chapman S.B."/>
            <person name="Chen Z."/>
            <person name="Dunbar C."/>
            <person name="Freedman E."/>
            <person name="Gearin G."/>
            <person name="Gellesch M."/>
            <person name="Goldberg J."/>
            <person name="Griggs A."/>
            <person name="Gujja S."/>
            <person name="Heiman D."/>
            <person name="Howarth C."/>
            <person name="Larson L."/>
            <person name="Lui A."/>
            <person name="MacDonald P.J.P."/>
            <person name="Montmayeur A."/>
            <person name="Murphy C."/>
            <person name="Neiman D."/>
            <person name="Pearson M."/>
            <person name="Priest M."/>
            <person name="Roberts A."/>
            <person name="Saif S."/>
            <person name="Shea T."/>
            <person name="Shenoy N."/>
            <person name="Sisk P."/>
            <person name="Stolte C."/>
            <person name="Sykes S."/>
            <person name="Wortman J."/>
            <person name="Nusbaum C."/>
            <person name="Birren B."/>
        </authorList>
    </citation>
    <scope>NUCLEOTIDE SEQUENCE [LARGE SCALE GENOMIC DNA]</scope>
    <source>
        <strain evidence="2 3">Brazil I</strain>
    </source>
</reference>
<accession>A0A0J9SZN0</accession>
<dbReference type="Pfam" id="PF12420">
    <property type="entry name" value="DUF3671"/>
    <property type="match status" value="1"/>
</dbReference>
<keyword evidence="1" id="KW-1133">Transmembrane helix</keyword>
<evidence type="ECO:0000313" key="2">
    <source>
        <dbReference type="EMBL" id="KMZ87792.1"/>
    </source>
</evidence>
<proteinExistence type="predicted"/>
<feature type="transmembrane region" description="Helical" evidence="1">
    <location>
        <begin position="17"/>
        <end position="34"/>
    </location>
</feature>
<gene>
    <name evidence="2" type="ORF">PVBG_05044</name>
</gene>
<protein>
    <submittedName>
        <fullName evidence="2">Uncharacterized protein</fullName>
    </submittedName>
</protein>
<evidence type="ECO:0000313" key="3">
    <source>
        <dbReference type="Proteomes" id="UP000053327"/>
    </source>
</evidence>
<dbReference type="AlphaFoldDB" id="A0A0J9SZN0"/>
<name>A0A0J9SZN0_PLAV1</name>
<organism evidence="2 3">
    <name type="scientific">Plasmodium vivax (strain Brazil I)</name>
    <dbReference type="NCBI Taxonomy" id="1033975"/>
    <lineage>
        <taxon>Eukaryota</taxon>
        <taxon>Sar</taxon>
        <taxon>Alveolata</taxon>
        <taxon>Apicomplexa</taxon>
        <taxon>Aconoidasida</taxon>
        <taxon>Haemosporida</taxon>
        <taxon>Plasmodiidae</taxon>
        <taxon>Plasmodium</taxon>
        <taxon>Plasmodium (Plasmodium)</taxon>
    </lineage>
</organism>
<keyword evidence="1" id="KW-0472">Membrane</keyword>
<dbReference type="InterPro" id="IPR022139">
    <property type="entry name" value="Fam-L/Fam-M-like_plasmodium"/>
</dbReference>
<dbReference type="OrthoDB" id="10343705at2759"/>
<sequence length="163" mass="19990">MVVHKNDHVNHNSKSQIIIKIVIFIVLSWLCQFYNDMSTQCKSLENKPNIILDIRTHRSLAKHERKNELRNSRIHNQTHYDGEDYKLVNARENNNTYAQIKRESKNHMDVYLKNYHQRYAKKKGLKKLDCYYEKKFFKFIDKMDKQLEHKKIDRKRFKKMLYK</sequence>
<evidence type="ECO:0000256" key="1">
    <source>
        <dbReference type="SAM" id="Phobius"/>
    </source>
</evidence>
<dbReference type="Proteomes" id="UP000053327">
    <property type="component" value="Unassembled WGS sequence"/>
</dbReference>